<proteinExistence type="predicted"/>
<organism evidence="1 2">
    <name type="scientific">Hymenolepis diminuta</name>
    <name type="common">Rat tapeworm</name>
    <dbReference type="NCBI Taxonomy" id="6216"/>
    <lineage>
        <taxon>Eukaryota</taxon>
        <taxon>Metazoa</taxon>
        <taxon>Spiralia</taxon>
        <taxon>Lophotrochozoa</taxon>
        <taxon>Platyhelminthes</taxon>
        <taxon>Cestoda</taxon>
        <taxon>Eucestoda</taxon>
        <taxon>Cyclophyllidea</taxon>
        <taxon>Hymenolepididae</taxon>
        <taxon>Hymenolepis</taxon>
    </lineage>
</organism>
<evidence type="ECO:0000313" key="2">
    <source>
        <dbReference type="Proteomes" id="UP000321570"/>
    </source>
</evidence>
<dbReference type="EMBL" id="CABIJS010000166">
    <property type="protein sequence ID" value="VUZ45308.1"/>
    <property type="molecule type" value="Genomic_DNA"/>
</dbReference>
<name>A0A564YEY9_HYMDI</name>
<protein>
    <submittedName>
        <fullName evidence="1">Uncharacterized protein</fullName>
    </submittedName>
</protein>
<feature type="non-terminal residue" evidence="1">
    <location>
        <position position="55"/>
    </location>
</feature>
<evidence type="ECO:0000313" key="1">
    <source>
        <dbReference type="EMBL" id="VUZ45308.1"/>
    </source>
</evidence>
<dbReference type="AlphaFoldDB" id="A0A564YEY9"/>
<keyword evidence="2" id="KW-1185">Reference proteome</keyword>
<accession>A0A564YEY9</accession>
<sequence length="55" mass="6171">MHNLISIIRHHQSQPVWIAEDSAAYCKATENLLTPIASPQEPFKLKISESNCDHG</sequence>
<gene>
    <name evidence="1" type="ORF">WMSIL1_LOCUS5303</name>
</gene>
<reference evidence="1 2" key="1">
    <citation type="submission" date="2019-07" db="EMBL/GenBank/DDBJ databases">
        <authorList>
            <person name="Jastrzebski P J."/>
            <person name="Paukszto L."/>
            <person name="Jastrzebski P J."/>
        </authorList>
    </citation>
    <scope>NUCLEOTIDE SEQUENCE [LARGE SCALE GENOMIC DNA]</scope>
    <source>
        <strain evidence="1 2">WMS-il1</strain>
    </source>
</reference>
<dbReference type="Proteomes" id="UP000321570">
    <property type="component" value="Unassembled WGS sequence"/>
</dbReference>